<reference evidence="2" key="1">
    <citation type="submission" date="2025-08" db="UniProtKB">
        <authorList>
            <consortium name="Ensembl"/>
        </authorList>
    </citation>
    <scope>IDENTIFICATION</scope>
</reference>
<dbReference type="GO" id="GO:0030296">
    <property type="term" value="F:protein tyrosine kinase activator activity"/>
    <property type="evidence" value="ECO:0007669"/>
    <property type="project" value="TreeGrafter"/>
</dbReference>
<dbReference type="GO" id="GO:0007155">
    <property type="term" value="P:cell adhesion"/>
    <property type="evidence" value="ECO:0007669"/>
    <property type="project" value="InterPro"/>
</dbReference>
<evidence type="ECO:0000313" key="2">
    <source>
        <dbReference type="Ensembl" id="ENSSDAP00000021852.1"/>
    </source>
</evidence>
<dbReference type="Proteomes" id="UP000694422">
    <property type="component" value="Unplaced"/>
</dbReference>
<dbReference type="PANTHER" id="PTHR16676:SF0">
    <property type="entry name" value="SIGNAL TRANSDUCER CD24"/>
    <property type="match status" value="1"/>
</dbReference>
<evidence type="ECO:0000313" key="3">
    <source>
        <dbReference type="Proteomes" id="UP000694422"/>
    </source>
</evidence>
<evidence type="ECO:0000256" key="1">
    <source>
        <dbReference type="SAM" id="SignalP"/>
    </source>
</evidence>
<dbReference type="GO" id="GO:0022407">
    <property type="term" value="P:regulation of cell-cell adhesion"/>
    <property type="evidence" value="ECO:0007669"/>
    <property type="project" value="TreeGrafter"/>
</dbReference>
<protein>
    <submittedName>
        <fullName evidence="2">Uncharacterized protein</fullName>
    </submittedName>
</protein>
<organism evidence="2 3">
    <name type="scientific">Spermophilus dauricus</name>
    <name type="common">Daurian ground squirrel</name>
    <dbReference type="NCBI Taxonomy" id="99837"/>
    <lineage>
        <taxon>Eukaryota</taxon>
        <taxon>Metazoa</taxon>
        <taxon>Chordata</taxon>
        <taxon>Craniata</taxon>
        <taxon>Vertebrata</taxon>
        <taxon>Euteleostomi</taxon>
        <taxon>Mammalia</taxon>
        <taxon>Eutheria</taxon>
        <taxon>Euarchontoglires</taxon>
        <taxon>Glires</taxon>
        <taxon>Rodentia</taxon>
        <taxon>Sciuromorpha</taxon>
        <taxon>Sciuridae</taxon>
        <taxon>Xerinae</taxon>
        <taxon>Marmotini</taxon>
        <taxon>Spermophilus</taxon>
    </lineage>
</organism>
<dbReference type="GO" id="GO:0001775">
    <property type="term" value="P:cell activation"/>
    <property type="evidence" value="ECO:0007669"/>
    <property type="project" value="TreeGrafter"/>
</dbReference>
<dbReference type="GO" id="GO:0009897">
    <property type="term" value="C:external side of plasma membrane"/>
    <property type="evidence" value="ECO:0007669"/>
    <property type="project" value="TreeGrafter"/>
</dbReference>
<proteinExistence type="predicted"/>
<feature type="chain" id="PRO_5034699607" evidence="1">
    <location>
        <begin position="30"/>
        <end position="92"/>
    </location>
</feature>
<dbReference type="InterPro" id="IPR028029">
    <property type="entry name" value="CD24"/>
</dbReference>
<dbReference type="AlphaFoldDB" id="A0A8C9QAR3"/>
<reference evidence="2" key="2">
    <citation type="submission" date="2025-09" db="UniProtKB">
        <authorList>
            <consortium name="Ensembl"/>
        </authorList>
    </citation>
    <scope>IDENTIFICATION</scope>
</reference>
<name>A0A8C9QAR3_SPEDA</name>
<dbReference type="Ensembl" id="ENSSDAT00000024966.1">
    <property type="protein sequence ID" value="ENSSDAP00000021852.1"/>
    <property type="gene ID" value="ENSSDAG00000019889.1"/>
</dbReference>
<dbReference type="GO" id="GO:0045121">
    <property type="term" value="C:membrane raft"/>
    <property type="evidence" value="ECO:0007669"/>
    <property type="project" value="TreeGrafter"/>
</dbReference>
<keyword evidence="1" id="KW-0732">Signal</keyword>
<sequence length="92" mass="10023">MGRVMVVRLRLGLMLLALLLSMQIYSNQTAVVISSNSSQCTSAASNSTNATPKADRWQCPAVNSQSPCDLTLSSTSLQLETQVKKRLCFPIF</sequence>
<feature type="signal peptide" evidence="1">
    <location>
        <begin position="1"/>
        <end position="29"/>
    </location>
</feature>
<dbReference type="PANTHER" id="PTHR16676">
    <property type="entry name" value="SIGNAL TRANSDUCER CD24"/>
    <property type="match status" value="1"/>
</dbReference>
<accession>A0A8C9QAR3</accession>
<keyword evidence="3" id="KW-1185">Reference proteome</keyword>